<sequence>MYCILDLSLNRKLYLVGMRKHLLFFSFLLLTNLAWAQRALLVGKVTKPKSDSIQIGVNPNPLSAQEAQSIGKLDATGSFSVEVPLKDASVVDFVYEDEAISLFLQPGDELEARFTGGSLMKSLKFKGKGANENNFLLAYNQKFLENEDYQVLPENITLKEKSFVEFLDFRKEDQLNFFEKYTAKNPVSDAFRNYIMAEIAYSYANDRLTFNELRTKVLGGPIKLSDNYYGFFKDVKLDNAPGVKSHSYLSYLKNYIRFQATAANHRPADLDYYEAIYNLAKEKLAGEPRNLVLANVLHESIRYGFIQYTSRMFDDFEKLNTNKDLNEFLAVSYNTSKGFALGSPAPDFKLKSSTGQEMSMRDFKGKLVYLNFWNSKCGLCQLDVPYAIELEKELANENVVFVNIGMDENEGYWRDAIARRKLKGVQLYGGNQEAITKAYKVADMPSYFLIDTDGTFISTKAKRPSNAGAKEQIMHAMEK</sequence>
<dbReference type="GO" id="GO:0017004">
    <property type="term" value="P:cytochrome complex assembly"/>
    <property type="evidence" value="ECO:0007669"/>
    <property type="project" value="UniProtKB-KW"/>
</dbReference>
<keyword evidence="4" id="KW-0676">Redox-active center</keyword>
<dbReference type="SUPFAM" id="SSF52833">
    <property type="entry name" value="Thioredoxin-like"/>
    <property type="match status" value="1"/>
</dbReference>
<gene>
    <name evidence="6" type="ORF">F0145_11635</name>
</gene>
<comment type="caution">
    <text evidence="6">The sequence shown here is derived from an EMBL/GenBank/DDBJ whole genome shotgun (WGS) entry which is preliminary data.</text>
</comment>
<name>A0A5M6DJW1_9BACT</name>
<dbReference type="Pfam" id="PF08534">
    <property type="entry name" value="Redoxin"/>
    <property type="match status" value="1"/>
</dbReference>
<feature type="domain" description="Thioredoxin" evidence="5">
    <location>
        <begin position="339"/>
        <end position="479"/>
    </location>
</feature>
<dbReference type="EMBL" id="VWSF01000007">
    <property type="protein sequence ID" value="KAA5546530.1"/>
    <property type="molecule type" value="Genomic_DNA"/>
</dbReference>
<dbReference type="GO" id="GO:0030313">
    <property type="term" value="C:cell envelope"/>
    <property type="evidence" value="ECO:0007669"/>
    <property type="project" value="UniProtKB-SubCell"/>
</dbReference>
<evidence type="ECO:0000313" key="7">
    <source>
        <dbReference type="Proteomes" id="UP000323426"/>
    </source>
</evidence>
<dbReference type="PANTHER" id="PTHR42852">
    <property type="entry name" value="THIOL:DISULFIDE INTERCHANGE PROTEIN DSBE"/>
    <property type="match status" value="1"/>
</dbReference>
<dbReference type="GO" id="GO:0016491">
    <property type="term" value="F:oxidoreductase activity"/>
    <property type="evidence" value="ECO:0007669"/>
    <property type="project" value="InterPro"/>
</dbReference>
<dbReference type="PANTHER" id="PTHR42852:SF6">
    <property type="entry name" value="THIOL:DISULFIDE INTERCHANGE PROTEIN DSBE"/>
    <property type="match status" value="1"/>
</dbReference>
<reference evidence="6 7" key="1">
    <citation type="submission" date="2019-09" db="EMBL/GenBank/DDBJ databases">
        <title>Genome sequence and assembly of Adhaeribacter sp.</title>
        <authorList>
            <person name="Chhetri G."/>
        </authorList>
    </citation>
    <scope>NUCLEOTIDE SEQUENCE [LARGE SCALE GENOMIC DNA]</scope>
    <source>
        <strain evidence="6 7">DK36</strain>
    </source>
</reference>
<comment type="subcellular location">
    <subcellularLocation>
        <location evidence="1">Cell envelope</location>
    </subcellularLocation>
</comment>
<evidence type="ECO:0000256" key="1">
    <source>
        <dbReference type="ARBA" id="ARBA00004196"/>
    </source>
</evidence>
<organism evidence="6 7">
    <name type="scientific">Adhaeribacter rhizoryzae</name>
    <dbReference type="NCBI Taxonomy" id="2607907"/>
    <lineage>
        <taxon>Bacteria</taxon>
        <taxon>Pseudomonadati</taxon>
        <taxon>Bacteroidota</taxon>
        <taxon>Cytophagia</taxon>
        <taxon>Cytophagales</taxon>
        <taxon>Hymenobacteraceae</taxon>
        <taxon>Adhaeribacter</taxon>
    </lineage>
</organism>
<dbReference type="Gene3D" id="3.40.30.10">
    <property type="entry name" value="Glutaredoxin"/>
    <property type="match status" value="1"/>
</dbReference>
<keyword evidence="7" id="KW-1185">Reference proteome</keyword>
<dbReference type="Proteomes" id="UP000323426">
    <property type="component" value="Unassembled WGS sequence"/>
</dbReference>
<dbReference type="AlphaFoldDB" id="A0A5M6DJW1"/>
<dbReference type="InterPro" id="IPR013766">
    <property type="entry name" value="Thioredoxin_domain"/>
</dbReference>
<evidence type="ECO:0000256" key="3">
    <source>
        <dbReference type="ARBA" id="ARBA00023157"/>
    </source>
</evidence>
<dbReference type="CDD" id="cd02966">
    <property type="entry name" value="TlpA_like_family"/>
    <property type="match status" value="1"/>
</dbReference>
<protein>
    <submittedName>
        <fullName evidence="6">TlpA family protein disulfide reductase</fullName>
    </submittedName>
</protein>
<dbReference type="PROSITE" id="PS51352">
    <property type="entry name" value="THIOREDOXIN_2"/>
    <property type="match status" value="1"/>
</dbReference>
<keyword evidence="2" id="KW-0201">Cytochrome c-type biogenesis</keyword>
<evidence type="ECO:0000313" key="6">
    <source>
        <dbReference type="EMBL" id="KAA5546530.1"/>
    </source>
</evidence>
<accession>A0A5M6DJW1</accession>
<dbReference type="InterPro" id="IPR036249">
    <property type="entry name" value="Thioredoxin-like_sf"/>
</dbReference>
<evidence type="ECO:0000259" key="5">
    <source>
        <dbReference type="PROSITE" id="PS51352"/>
    </source>
</evidence>
<dbReference type="InterPro" id="IPR013740">
    <property type="entry name" value="Redoxin"/>
</dbReference>
<evidence type="ECO:0000256" key="4">
    <source>
        <dbReference type="ARBA" id="ARBA00023284"/>
    </source>
</evidence>
<dbReference type="InterPro" id="IPR050553">
    <property type="entry name" value="Thioredoxin_ResA/DsbE_sf"/>
</dbReference>
<proteinExistence type="predicted"/>
<evidence type="ECO:0000256" key="2">
    <source>
        <dbReference type="ARBA" id="ARBA00022748"/>
    </source>
</evidence>
<keyword evidence="3" id="KW-1015">Disulfide bond</keyword>